<comment type="caution">
    <text evidence="2">The sequence shown here is derived from an EMBL/GenBank/DDBJ whole genome shotgun (WGS) entry which is preliminary data.</text>
</comment>
<dbReference type="GO" id="GO:0004222">
    <property type="term" value="F:metalloendopeptidase activity"/>
    <property type="evidence" value="ECO:0007669"/>
    <property type="project" value="InterPro"/>
</dbReference>
<evidence type="ECO:0000313" key="2">
    <source>
        <dbReference type="EMBL" id="MPC68518.1"/>
    </source>
</evidence>
<dbReference type="EMBL" id="VSRR010027971">
    <property type="protein sequence ID" value="MPC68518.1"/>
    <property type="molecule type" value="Genomic_DNA"/>
</dbReference>
<organism evidence="2 3">
    <name type="scientific">Portunus trituberculatus</name>
    <name type="common">Swimming crab</name>
    <name type="synonym">Neptunus trituberculatus</name>
    <dbReference type="NCBI Taxonomy" id="210409"/>
    <lineage>
        <taxon>Eukaryota</taxon>
        <taxon>Metazoa</taxon>
        <taxon>Ecdysozoa</taxon>
        <taxon>Arthropoda</taxon>
        <taxon>Crustacea</taxon>
        <taxon>Multicrustacea</taxon>
        <taxon>Malacostraca</taxon>
        <taxon>Eumalacostraca</taxon>
        <taxon>Eucarida</taxon>
        <taxon>Decapoda</taxon>
        <taxon>Pleocyemata</taxon>
        <taxon>Brachyura</taxon>
        <taxon>Eubrachyura</taxon>
        <taxon>Portunoidea</taxon>
        <taxon>Portunidae</taxon>
        <taxon>Portuninae</taxon>
        <taxon>Portunus</taxon>
    </lineage>
</organism>
<dbReference type="InterPro" id="IPR000718">
    <property type="entry name" value="Peptidase_M13"/>
</dbReference>
<evidence type="ECO:0000259" key="1">
    <source>
        <dbReference type="Pfam" id="PF01431"/>
    </source>
</evidence>
<dbReference type="Pfam" id="PF01431">
    <property type="entry name" value="Peptidase_M13"/>
    <property type="match status" value="1"/>
</dbReference>
<dbReference type="InterPro" id="IPR018497">
    <property type="entry name" value="Peptidase_M13_C"/>
</dbReference>
<reference evidence="2 3" key="1">
    <citation type="submission" date="2019-05" db="EMBL/GenBank/DDBJ databases">
        <title>Another draft genome of Portunus trituberculatus and its Hox gene families provides insights of decapod evolution.</title>
        <authorList>
            <person name="Jeong J.-H."/>
            <person name="Song I."/>
            <person name="Kim S."/>
            <person name="Choi T."/>
            <person name="Kim D."/>
            <person name="Ryu S."/>
            <person name="Kim W."/>
        </authorList>
    </citation>
    <scope>NUCLEOTIDE SEQUENCE [LARGE SCALE GENOMIC DNA]</scope>
    <source>
        <tissue evidence="2">Muscle</tissue>
    </source>
</reference>
<accession>A0A5B7HI41</accession>
<dbReference type="GO" id="GO:0006508">
    <property type="term" value="P:proteolysis"/>
    <property type="evidence" value="ECO:0007669"/>
    <property type="project" value="InterPro"/>
</dbReference>
<dbReference type="OrthoDB" id="6358614at2759"/>
<dbReference type="Proteomes" id="UP000324222">
    <property type="component" value="Unassembled WGS sequence"/>
</dbReference>
<dbReference type="PROSITE" id="PS51885">
    <property type="entry name" value="NEPRILYSIN"/>
    <property type="match status" value="1"/>
</dbReference>
<evidence type="ECO:0000313" key="3">
    <source>
        <dbReference type="Proteomes" id="UP000324222"/>
    </source>
</evidence>
<protein>
    <submittedName>
        <fullName evidence="2">Membrane metallo-endopeptidase-like 1</fullName>
    </submittedName>
</protein>
<dbReference type="InterPro" id="IPR024079">
    <property type="entry name" value="MetalloPept_cat_dom_sf"/>
</dbReference>
<dbReference type="Gene3D" id="3.40.390.10">
    <property type="entry name" value="Collagenase (Catalytic Domain)"/>
    <property type="match status" value="1"/>
</dbReference>
<keyword evidence="3" id="KW-1185">Reference proteome</keyword>
<name>A0A5B7HI41_PORTR</name>
<feature type="domain" description="Peptidase M13 C-terminal" evidence="1">
    <location>
        <begin position="1"/>
        <end position="73"/>
    </location>
</feature>
<sequence length="124" mass="14091">MEAPFFFWDVPDYINYAGIGLMIAHELIYGFDETGIRYNGTQRQTLEGYEHLVQVSECLTEQYRAPQSLKAASGLLANFTVAYLFTCCVTWELGRLPLNEILVGSGAVRLVWEAYGQFFTTFIL</sequence>
<gene>
    <name evidence="2" type="primary">Mmel1_1</name>
    <name evidence="2" type="ORF">E2C01_062720</name>
</gene>
<dbReference type="SUPFAM" id="SSF55486">
    <property type="entry name" value="Metalloproteases ('zincins'), catalytic domain"/>
    <property type="match status" value="1"/>
</dbReference>
<proteinExistence type="predicted"/>
<dbReference type="AlphaFoldDB" id="A0A5B7HI41"/>